<gene>
    <name evidence="10 12" type="primary">nadD</name>
    <name evidence="12" type="ORF">CE91St30_13610</name>
</gene>
<dbReference type="EC" id="2.7.7.18" evidence="10"/>
<reference evidence="12 13" key="1">
    <citation type="submission" date="2022-01" db="EMBL/GenBank/DDBJ databases">
        <title>Novel bile acid biosynthetic pathways are enriched in the microbiome of centenarians.</title>
        <authorList>
            <person name="Sato Y."/>
            <person name="Atarashi K."/>
            <person name="Plichta R.D."/>
            <person name="Arai Y."/>
            <person name="Sasajima S."/>
            <person name="Kearney M.S."/>
            <person name="Suda W."/>
            <person name="Takeshita K."/>
            <person name="Sasaki T."/>
            <person name="Okamoto S."/>
            <person name="Skelly N.A."/>
            <person name="Okamura Y."/>
            <person name="Vlamakis H."/>
            <person name="Li Y."/>
            <person name="Tanoue T."/>
            <person name="Takei H."/>
            <person name="Nittono H."/>
            <person name="Narushima S."/>
            <person name="Irie J."/>
            <person name="Itoh H."/>
            <person name="Moriya K."/>
            <person name="Sugiura Y."/>
            <person name="Suematsu M."/>
            <person name="Moritoki N."/>
            <person name="Shibata S."/>
            <person name="Littman R.D."/>
            <person name="Fischbach A.M."/>
            <person name="Uwamino Y."/>
            <person name="Inoue T."/>
            <person name="Honda A."/>
            <person name="Hattori M."/>
            <person name="Murai T."/>
            <person name="Xavier J.R."/>
            <person name="Hirose N."/>
            <person name="Honda K."/>
        </authorList>
    </citation>
    <scope>NUCLEOTIDE SEQUENCE [LARGE SCALE GENOMIC DNA]</scope>
    <source>
        <strain evidence="12 13">CE91-St30</strain>
    </source>
</reference>
<sequence length="218" mass="24252">MAVVSERFDGLGLDDPEKTFRLGVMGGTFDPIHIGHLACAEQVREAYGLDAVIFVPAGNPVFKRNQKVTAAADRLEMCRLAVRSNPAFDASAIEIERGGDTYTVDTLRQLRSHYPDNVELYFITGADAVFSIVKWRESSKIAKLAKLIGVTRPGYALSDEKKRFLAEQSDFSVSYTEITALAISSSDLRARVRDGRSIRYLTMQSVFDYVAEHGLYRS</sequence>
<dbReference type="GO" id="GO:0016779">
    <property type="term" value="F:nucleotidyltransferase activity"/>
    <property type="evidence" value="ECO:0007669"/>
    <property type="project" value="UniProtKB-KW"/>
</dbReference>
<dbReference type="SUPFAM" id="SSF52374">
    <property type="entry name" value="Nucleotidylyl transferase"/>
    <property type="match status" value="1"/>
</dbReference>
<evidence type="ECO:0000256" key="9">
    <source>
        <dbReference type="ARBA" id="ARBA00048721"/>
    </source>
</evidence>
<evidence type="ECO:0000256" key="7">
    <source>
        <dbReference type="ARBA" id="ARBA00022840"/>
    </source>
</evidence>
<organism evidence="12 13">
    <name type="scientific">Raoultibacter timonensis</name>
    <dbReference type="NCBI Taxonomy" id="1907662"/>
    <lineage>
        <taxon>Bacteria</taxon>
        <taxon>Bacillati</taxon>
        <taxon>Actinomycetota</taxon>
        <taxon>Coriobacteriia</taxon>
        <taxon>Eggerthellales</taxon>
        <taxon>Eggerthellaceae</taxon>
        <taxon>Raoultibacter</taxon>
    </lineage>
</organism>
<keyword evidence="13" id="KW-1185">Reference proteome</keyword>
<keyword evidence="6 10" id="KW-0547">Nucleotide-binding</keyword>
<evidence type="ECO:0000259" key="11">
    <source>
        <dbReference type="Pfam" id="PF01467"/>
    </source>
</evidence>
<keyword evidence="3 10" id="KW-0662">Pyridine nucleotide biosynthesis</keyword>
<dbReference type="CDD" id="cd02165">
    <property type="entry name" value="NMNAT"/>
    <property type="match status" value="1"/>
</dbReference>
<accession>A0ABM7WIB4</accession>
<keyword evidence="5 10" id="KW-0548">Nucleotidyltransferase</keyword>
<dbReference type="HAMAP" id="MF_00244">
    <property type="entry name" value="NaMN_adenylyltr"/>
    <property type="match status" value="1"/>
</dbReference>
<dbReference type="InterPro" id="IPR014729">
    <property type="entry name" value="Rossmann-like_a/b/a_fold"/>
</dbReference>
<evidence type="ECO:0000256" key="1">
    <source>
        <dbReference type="ARBA" id="ARBA00002324"/>
    </source>
</evidence>
<evidence type="ECO:0000313" key="12">
    <source>
        <dbReference type="EMBL" id="BDE96028.1"/>
    </source>
</evidence>
<dbReference type="NCBIfam" id="TIGR00125">
    <property type="entry name" value="cyt_tran_rel"/>
    <property type="match status" value="1"/>
</dbReference>
<keyword evidence="7 10" id="KW-0067">ATP-binding</keyword>
<keyword evidence="8 10" id="KW-0520">NAD</keyword>
<dbReference type="NCBIfam" id="NF000840">
    <property type="entry name" value="PRK00071.1-3"/>
    <property type="match status" value="1"/>
</dbReference>
<dbReference type="NCBIfam" id="TIGR00482">
    <property type="entry name" value="nicotinate (nicotinamide) nucleotide adenylyltransferase"/>
    <property type="match status" value="1"/>
</dbReference>
<comment type="pathway">
    <text evidence="2 10">Cofactor biosynthesis; NAD(+) biosynthesis; deamido-NAD(+) from nicotinate D-ribonucleotide: step 1/1.</text>
</comment>
<evidence type="ECO:0000256" key="10">
    <source>
        <dbReference type="HAMAP-Rule" id="MF_00244"/>
    </source>
</evidence>
<evidence type="ECO:0000256" key="4">
    <source>
        <dbReference type="ARBA" id="ARBA00022679"/>
    </source>
</evidence>
<proteinExistence type="inferred from homology"/>
<evidence type="ECO:0000256" key="8">
    <source>
        <dbReference type="ARBA" id="ARBA00023027"/>
    </source>
</evidence>
<comment type="catalytic activity">
    <reaction evidence="9 10">
        <text>nicotinate beta-D-ribonucleotide + ATP + H(+) = deamido-NAD(+) + diphosphate</text>
        <dbReference type="Rhea" id="RHEA:22860"/>
        <dbReference type="ChEBI" id="CHEBI:15378"/>
        <dbReference type="ChEBI" id="CHEBI:30616"/>
        <dbReference type="ChEBI" id="CHEBI:33019"/>
        <dbReference type="ChEBI" id="CHEBI:57502"/>
        <dbReference type="ChEBI" id="CHEBI:58437"/>
        <dbReference type="EC" id="2.7.7.18"/>
    </reaction>
</comment>
<dbReference type="Pfam" id="PF01467">
    <property type="entry name" value="CTP_transf_like"/>
    <property type="match status" value="1"/>
</dbReference>
<dbReference type="InterPro" id="IPR005248">
    <property type="entry name" value="NadD/NMNAT"/>
</dbReference>
<keyword evidence="4 10" id="KW-0808">Transferase</keyword>
<dbReference type="EMBL" id="AP025564">
    <property type="protein sequence ID" value="BDE96028.1"/>
    <property type="molecule type" value="Genomic_DNA"/>
</dbReference>
<dbReference type="PANTHER" id="PTHR39321">
    <property type="entry name" value="NICOTINATE-NUCLEOTIDE ADENYLYLTRANSFERASE-RELATED"/>
    <property type="match status" value="1"/>
</dbReference>
<evidence type="ECO:0000313" key="13">
    <source>
        <dbReference type="Proteomes" id="UP001320544"/>
    </source>
</evidence>
<evidence type="ECO:0000256" key="5">
    <source>
        <dbReference type="ARBA" id="ARBA00022695"/>
    </source>
</evidence>
<evidence type="ECO:0000256" key="3">
    <source>
        <dbReference type="ARBA" id="ARBA00022642"/>
    </source>
</evidence>
<dbReference type="RefSeq" id="WP_244412277.1">
    <property type="nucleotide sequence ID" value="NZ_AP025564.1"/>
</dbReference>
<evidence type="ECO:0000256" key="2">
    <source>
        <dbReference type="ARBA" id="ARBA00005019"/>
    </source>
</evidence>
<dbReference type="Proteomes" id="UP001320544">
    <property type="component" value="Chromosome"/>
</dbReference>
<dbReference type="Gene3D" id="3.40.50.620">
    <property type="entry name" value="HUPs"/>
    <property type="match status" value="1"/>
</dbReference>
<name>A0ABM7WIB4_9ACTN</name>
<dbReference type="PANTHER" id="PTHR39321:SF3">
    <property type="entry name" value="PHOSPHOPANTETHEINE ADENYLYLTRANSFERASE"/>
    <property type="match status" value="1"/>
</dbReference>
<dbReference type="InterPro" id="IPR004821">
    <property type="entry name" value="Cyt_trans-like"/>
</dbReference>
<feature type="domain" description="Cytidyltransferase-like" evidence="11">
    <location>
        <begin position="24"/>
        <end position="191"/>
    </location>
</feature>
<comment type="function">
    <text evidence="1 10">Catalyzes the reversible adenylation of nicotinate mononucleotide (NaMN) to nicotinic acid adenine dinucleotide (NaAD).</text>
</comment>
<protein>
    <recommendedName>
        <fullName evidence="10">Probable nicotinate-nucleotide adenylyltransferase</fullName>
        <ecNumber evidence="10">2.7.7.18</ecNumber>
    </recommendedName>
    <alternativeName>
        <fullName evidence="10">Deamido-NAD(+) diphosphorylase</fullName>
    </alternativeName>
    <alternativeName>
        <fullName evidence="10">Deamido-NAD(+) pyrophosphorylase</fullName>
    </alternativeName>
    <alternativeName>
        <fullName evidence="10">Nicotinate mononucleotide adenylyltransferase</fullName>
        <shortName evidence="10">NaMN adenylyltransferase</shortName>
    </alternativeName>
</protein>
<evidence type="ECO:0000256" key="6">
    <source>
        <dbReference type="ARBA" id="ARBA00022741"/>
    </source>
</evidence>
<comment type="similarity">
    <text evidence="10">Belongs to the NadD family.</text>
</comment>